<accession>A0A7T0DXY4</accession>
<keyword evidence="1" id="KW-0812">Transmembrane</keyword>
<feature type="transmembrane region" description="Helical" evidence="1">
    <location>
        <begin position="97"/>
        <end position="115"/>
    </location>
</feature>
<proteinExistence type="predicted"/>
<evidence type="ECO:0000256" key="1">
    <source>
        <dbReference type="SAM" id="Phobius"/>
    </source>
</evidence>
<feature type="transmembrane region" description="Helical" evidence="1">
    <location>
        <begin position="292"/>
        <end position="308"/>
    </location>
</feature>
<organism evidence="3">
    <name type="scientific">Enterobacter mori</name>
    <dbReference type="NCBI Taxonomy" id="539813"/>
    <lineage>
        <taxon>Bacteria</taxon>
        <taxon>Pseudomonadati</taxon>
        <taxon>Pseudomonadota</taxon>
        <taxon>Gammaproteobacteria</taxon>
        <taxon>Enterobacterales</taxon>
        <taxon>Enterobacteriaceae</taxon>
        <taxon>Enterobacter</taxon>
    </lineage>
</organism>
<reference evidence="3" key="1">
    <citation type="submission" date="2020-09" db="EMBL/GenBank/DDBJ databases">
        <title>First Report of a novel Colistin-Resistant species of Enterobacter cloacae complex Producing MCR-5 isolated from hospital sewage water.</title>
        <authorList>
            <person name="Zhou K."/>
        </authorList>
    </citation>
    <scope>NUCLEOTIDE SEQUENCE [LARGE SCALE GENOMIC DNA]</scope>
    <source>
        <strain evidence="3">HSW1412</strain>
    </source>
</reference>
<keyword evidence="3" id="KW-0808">Transferase</keyword>
<evidence type="ECO:0000259" key="2">
    <source>
        <dbReference type="Pfam" id="PF13231"/>
    </source>
</evidence>
<dbReference type="InterPro" id="IPR038731">
    <property type="entry name" value="RgtA/B/C-like"/>
</dbReference>
<dbReference type="EMBL" id="CP061801">
    <property type="protein sequence ID" value="QPK01398.1"/>
    <property type="molecule type" value="Genomic_DNA"/>
</dbReference>
<name>A0A7T0DXY4_9ENTR</name>
<gene>
    <name evidence="3" type="ORF">IDM36_04460</name>
</gene>
<feature type="transmembrane region" description="Helical" evidence="1">
    <location>
        <begin position="188"/>
        <end position="209"/>
    </location>
</feature>
<feature type="transmembrane region" description="Helical" evidence="1">
    <location>
        <begin position="229"/>
        <end position="253"/>
    </location>
</feature>
<evidence type="ECO:0000313" key="3">
    <source>
        <dbReference type="EMBL" id="QPK01398.1"/>
    </source>
</evidence>
<feature type="transmembrane region" description="Helical" evidence="1">
    <location>
        <begin position="67"/>
        <end position="91"/>
    </location>
</feature>
<feature type="domain" description="Glycosyltransferase RgtA/B/C/D-like" evidence="2">
    <location>
        <begin position="73"/>
        <end position="206"/>
    </location>
</feature>
<feature type="transmembrane region" description="Helical" evidence="1">
    <location>
        <begin position="145"/>
        <end position="176"/>
    </location>
</feature>
<feature type="transmembrane region" description="Helical" evidence="1">
    <location>
        <begin position="6"/>
        <end position="24"/>
    </location>
</feature>
<keyword evidence="1" id="KW-0472">Membrane</keyword>
<dbReference type="GO" id="GO:0016740">
    <property type="term" value="F:transferase activity"/>
    <property type="evidence" value="ECO:0007669"/>
    <property type="project" value="UniProtKB-KW"/>
</dbReference>
<protein>
    <submittedName>
        <fullName evidence="3">Glycosyltransferase family 39 protein</fullName>
    </submittedName>
</protein>
<dbReference type="Pfam" id="PF13231">
    <property type="entry name" value="PMT_2"/>
    <property type="match status" value="1"/>
</dbReference>
<sequence>MSFRFVILWVVIYAFAWTVATVNLDPAVPYDAVEALNWAQNAEWGSPKNPWLVGLMMRPALWLPPHIYWYACHFFAIAVGMAGSWLLALRLSNSHSLAWFSLLTLNLSGVINFDIISYNDNYLLVMLWPWMVLCYFQAITRHVNWWLPFALLAGLASMAKYSSLILIGFIFLSTLIVPAIRRCYRHPVWYLAIVLALMLIAPNVVWLWQHNFAAFRWVGSQIHFEINSGVLTCVLSVFYPLLISGAILWFCGVRFHWPRSPEVRVLLGVYTIPLVLVSGWFLIFSSGRLTEWLQPFFILAPALMSACIRRPGMAIPRSGTTLLFSFALLVFVGYIGVMGANVANAGKKMSGVIPFADKVNQLWTERYGKPLNYVGGGYLSEWLTFYVPSKPQIITRWHPEFRPNIYNSRLSESELQRAGAVLVGDLGVTCKDESFTTVHRDWPTLPIDGTTQILFQADPSGKQKVICIGFIRPG</sequence>
<keyword evidence="1" id="KW-1133">Transmembrane helix</keyword>
<feature type="transmembrane region" description="Helical" evidence="1">
    <location>
        <begin position="320"/>
        <end position="340"/>
    </location>
</feature>
<dbReference type="AlphaFoldDB" id="A0A7T0DXY4"/>
<feature type="transmembrane region" description="Helical" evidence="1">
    <location>
        <begin position="265"/>
        <end position="286"/>
    </location>
</feature>